<name>A0A0F9XH90_9ZZZZ</name>
<proteinExistence type="predicted"/>
<reference evidence="1" key="1">
    <citation type="journal article" date="2015" name="Nature">
        <title>Complex archaea that bridge the gap between prokaryotes and eukaryotes.</title>
        <authorList>
            <person name="Spang A."/>
            <person name="Saw J.H."/>
            <person name="Jorgensen S.L."/>
            <person name="Zaremba-Niedzwiedzka K."/>
            <person name="Martijn J."/>
            <person name="Lind A.E."/>
            <person name="van Eijk R."/>
            <person name="Schleper C."/>
            <person name="Guy L."/>
            <person name="Ettema T.J."/>
        </authorList>
    </citation>
    <scope>NUCLEOTIDE SEQUENCE</scope>
</reference>
<dbReference type="AlphaFoldDB" id="A0A0F9XH90"/>
<accession>A0A0F9XH90</accession>
<organism evidence="1">
    <name type="scientific">marine sediment metagenome</name>
    <dbReference type="NCBI Taxonomy" id="412755"/>
    <lineage>
        <taxon>unclassified sequences</taxon>
        <taxon>metagenomes</taxon>
        <taxon>ecological metagenomes</taxon>
    </lineage>
</organism>
<protein>
    <submittedName>
        <fullName evidence="1">Uncharacterized protein</fullName>
    </submittedName>
</protein>
<evidence type="ECO:0000313" key="1">
    <source>
        <dbReference type="EMBL" id="KKN98436.1"/>
    </source>
</evidence>
<gene>
    <name evidence="1" type="ORF">LCGC14_0145310</name>
</gene>
<comment type="caution">
    <text evidence="1">The sequence shown here is derived from an EMBL/GenBank/DDBJ whole genome shotgun (WGS) entry which is preliminary data.</text>
</comment>
<sequence length="69" mass="7631">MITLKAVDNIGIANIPSDNQPGICIDFKMENGTFIEDTSYTHVCGQVMMSTLEAKTLHNLLNIQFGSER</sequence>
<dbReference type="EMBL" id="LAZR01000051">
    <property type="protein sequence ID" value="KKN98436.1"/>
    <property type="molecule type" value="Genomic_DNA"/>
</dbReference>